<keyword evidence="3" id="KW-0813">Transport</keyword>
<dbReference type="InterPro" id="IPR004761">
    <property type="entry name" value="Spore_GerAB"/>
</dbReference>
<gene>
    <name evidence="9" type="ORF">EDD69_11823</name>
</gene>
<feature type="transmembrane region" description="Helical" evidence="8">
    <location>
        <begin position="180"/>
        <end position="198"/>
    </location>
</feature>
<keyword evidence="6 8" id="KW-1133">Transmembrane helix</keyword>
<dbReference type="AlphaFoldDB" id="A0A4R1QBW7"/>
<evidence type="ECO:0000256" key="5">
    <source>
        <dbReference type="ARBA" id="ARBA00022692"/>
    </source>
</evidence>
<evidence type="ECO:0000256" key="6">
    <source>
        <dbReference type="ARBA" id="ARBA00022989"/>
    </source>
</evidence>
<evidence type="ECO:0000256" key="7">
    <source>
        <dbReference type="ARBA" id="ARBA00023136"/>
    </source>
</evidence>
<reference evidence="9 10" key="1">
    <citation type="submission" date="2019-03" db="EMBL/GenBank/DDBJ databases">
        <title>Genomic Encyclopedia of Type Strains, Phase IV (KMG-IV): sequencing the most valuable type-strain genomes for metagenomic binning, comparative biology and taxonomic classification.</title>
        <authorList>
            <person name="Goeker M."/>
        </authorList>
    </citation>
    <scope>NUCLEOTIDE SEQUENCE [LARGE SCALE GENOMIC DNA]</scope>
    <source>
        <strain evidence="9 10">DSM 24979</strain>
    </source>
</reference>
<feature type="transmembrane region" description="Helical" evidence="8">
    <location>
        <begin position="326"/>
        <end position="349"/>
    </location>
</feature>
<evidence type="ECO:0000256" key="3">
    <source>
        <dbReference type="ARBA" id="ARBA00022448"/>
    </source>
</evidence>
<evidence type="ECO:0000256" key="1">
    <source>
        <dbReference type="ARBA" id="ARBA00004141"/>
    </source>
</evidence>
<protein>
    <submittedName>
        <fullName evidence="9">Spore germination protein (Amino acid permease)</fullName>
    </submittedName>
</protein>
<organism evidence="9 10">
    <name type="scientific">Thermolongibacillus altinsuensis</name>
    <dbReference type="NCBI Taxonomy" id="575256"/>
    <lineage>
        <taxon>Bacteria</taxon>
        <taxon>Bacillati</taxon>
        <taxon>Bacillota</taxon>
        <taxon>Bacilli</taxon>
        <taxon>Bacillales</taxon>
        <taxon>Anoxybacillaceae</taxon>
        <taxon>Thermolongibacillus</taxon>
    </lineage>
</organism>
<keyword evidence="5 8" id="KW-0812">Transmembrane</keyword>
<feature type="transmembrane region" description="Helical" evidence="8">
    <location>
        <begin position="210"/>
        <end position="230"/>
    </location>
</feature>
<feature type="transmembrane region" description="Helical" evidence="8">
    <location>
        <begin position="7"/>
        <end position="27"/>
    </location>
</feature>
<feature type="transmembrane region" description="Helical" evidence="8">
    <location>
        <begin position="76"/>
        <end position="94"/>
    </location>
</feature>
<dbReference type="EMBL" id="SLUL01000018">
    <property type="protein sequence ID" value="TCL45936.1"/>
    <property type="molecule type" value="Genomic_DNA"/>
</dbReference>
<keyword evidence="4" id="KW-0309">Germination</keyword>
<dbReference type="PANTHER" id="PTHR34975">
    <property type="entry name" value="SPORE GERMINATION PROTEIN A2"/>
    <property type="match status" value="1"/>
</dbReference>
<accession>A0A4R1QBW7</accession>
<dbReference type="RefSeq" id="WP_132949430.1">
    <property type="nucleotide sequence ID" value="NZ_SLUL01000018.1"/>
</dbReference>
<feature type="transmembrane region" description="Helical" evidence="8">
    <location>
        <begin position="114"/>
        <end position="132"/>
    </location>
</feature>
<dbReference type="Pfam" id="PF03845">
    <property type="entry name" value="Spore_permease"/>
    <property type="match status" value="1"/>
</dbReference>
<feature type="transmembrane region" description="Helical" evidence="8">
    <location>
        <begin position="296"/>
        <end position="314"/>
    </location>
</feature>
<sequence length="358" mass="40337">MNAVQVFFILILSTGLMNHVIVLPFLLETAQRDAWISALVTIVALVLWLPIVYFIMKQSKQKHLFVWLKTTFGRPLAYGISVLMSLYLLLISFVTIKDTITFTTTSYLTSTPNFVILIVLSALCFCNAYLGLSSVAKTAGMIFPFVILLGIFVALATTPFKDYSLLKPVLENGWSPVFKSMIYAGAGYAEILLILWVQHQVDSKISFWKLTLFAILAASLTIGPTIGAITEFGPSEAASLRYPAFEQWRVISLGAYLEHFDFLSIFQWLSGAFIRISILTALIPEMFHITTRQSRLWILIFVYIVIGLAVMYPMSDDVFLEKLATFILPISCFFLIAMSLLIAFCALLARIKERRRTK</sequence>
<dbReference type="OrthoDB" id="2381188at2"/>
<evidence type="ECO:0000313" key="10">
    <source>
        <dbReference type="Proteomes" id="UP000295658"/>
    </source>
</evidence>
<comment type="subcellular location">
    <subcellularLocation>
        <location evidence="1">Membrane</location>
        <topology evidence="1">Multi-pass membrane protein</topology>
    </subcellularLocation>
</comment>
<feature type="transmembrane region" description="Helical" evidence="8">
    <location>
        <begin position="265"/>
        <end position="284"/>
    </location>
</feature>
<dbReference type="GO" id="GO:0009847">
    <property type="term" value="P:spore germination"/>
    <property type="evidence" value="ECO:0007669"/>
    <property type="project" value="InterPro"/>
</dbReference>
<evidence type="ECO:0000256" key="4">
    <source>
        <dbReference type="ARBA" id="ARBA00022544"/>
    </source>
</evidence>
<dbReference type="Proteomes" id="UP000295658">
    <property type="component" value="Unassembled WGS sequence"/>
</dbReference>
<keyword evidence="10" id="KW-1185">Reference proteome</keyword>
<comment type="similarity">
    <text evidence="2">Belongs to the amino acid-polyamine-organocation (APC) superfamily. Spore germination protein (SGP) (TC 2.A.3.9) family.</text>
</comment>
<dbReference type="NCBIfam" id="TIGR00912">
    <property type="entry name" value="2A0309"/>
    <property type="match status" value="1"/>
</dbReference>
<proteinExistence type="inferred from homology"/>
<evidence type="ECO:0000256" key="8">
    <source>
        <dbReference type="SAM" id="Phobius"/>
    </source>
</evidence>
<dbReference type="GO" id="GO:0016020">
    <property type="term" value="C:membrane"/>
    <property type="evidence" value="ECO:0007669"/>
    <property type="project" value="UniProtKB-SubCell"/>
</dbReference>
<dbReference type="PANTHER" id="PTHR34975:SF2">
    <property type="entry name" value="SPORE GERMINATION PROTEIN A2"/>
    <property type="match status" value="1"/>
</dbReference>
<feature type="transmembrane region" description="Helical" evidence="8">
    <location>
        <begin position="139"/>
        <end position="160"/>
    </location>
</feature>
<comment type="caution">
    <text evidence="9">The sequence shown here is derived from an EMBL/GenBank/DDBJ whole genome shotgun (WGS) entry which is preliminary data.</text>
</comment>
<keyword evidence="7 8" id="KW-0472">Membrane</keyword>
<name>A0A4R1QBW7_9BACL</name>
<evidence type="ECO:0000256" key="2">
    <source>
        <dbReference type="ARBA" id="ARBA00007998"/>
    </source>
</evidence>
<evidence type="ECO:0000313" key="9">
    <source>
        <dbReference type="EMBL" id="TCL45936.1"/>
    </source>
</evidence>
<feature type="transmembrane region" description="Helical" evidence="8">
    <location>
        <begin position="33"/>
        <end position="55"/>
    </location>
</feature>